<evidence type="ECO:0000313" key="5">
    <source>
        <dbReference type="EMBL" id="WNM23834.1"/>
    </source>
</evidence>
<accession>A0AA96JCP2</accession>
<organism evidence="5 7">
    <name type="scientific">Demequina capsici</name>
    <dbReference type="NCBI Taxonomy" id="3075620"/>
    <lineage>
        <taxon>Bacteria</taxon>
        <taxon>Bacillati</taxon>
        <taxon>Actinomycetota</taxon>
        <taxon>Actinomycetes</taxon>
        <taxon>Micrococcales</taxon>
        <taxon>Demequinaceae</taxon>
        <taxon>Demequina</taxon>
    </lineage>
</organism>
<name>A0AA96JCP2_9MICO</name>
<evidence type="ECO:0000313" key="7">
    <source>
        <dbReference type="Proteomes" id="UP001304125"/>
    </source>
</evidence>
<dbReference type="PANTHER" id="PTHR30146">
    <property type="entry name" value="LACI-RELATED TRANSCRIPTIONAL REPRESSOR"/>
    <property type="match status" value="1"/>
</dbReference>
<dbReference type="Gene3D" id="1.10.260.40">
    <property type="entry name" value="lambda repressor-like DNA-binding domains"/>
    <property type="match status" value="1"/>
</dbReference>
<dbReference type="RefSeq" id="WP_313497050.1">
    <property type="nucleotide sequence ID" value="NZ_CP134879.1"/>
</dbReference>
<dbReference type="SMART" id="SM00354">
    <property type="entry name" value="HTH_LACI"/>
    <property type="match status" value="1"/>
</dbReference>
<evidence type="ECO:0000256" key="2">
    <source>
        <dbReference type="ARBA" id="ARBA00023125"/>
    </source>
</evidence>
<dbReference type="Proteomes" id="UP001304125">
    <property type="component" value="Chromosome"/>
</dbReference>
<dbReference type="EMBL" id="CP134880">
    <property type="protein sequence ID" value="WNM26673.1"/>
    <property type="molecule type" value="Genomic_DNA"/>
</dbReference>
<evidence type="ECO:0000259" key="4">
    <source>
        <dbReference type="PROSITE" id="PS50932"/>
    </source>
</evidence>
<evidence type="ECO:0000313" key="6">
    <source>
        <dbReference type="EMBL" id="WNM26673.1"/>
    </source>
</evidence>
<protein>
    <submittedName>
        <fullName evidence="5">LacI family DNA-binding transcriptional regulator</fullName>
    </submittedName>
</protein>
<dbReference type="Gene3D" id="3.40.50.2300">
    <property type="match status" value="2"/>
</dbReference>
<dbReference type="InterPro" id="IPR046335">
    <property type="entry name" value="LacI/GalR-like_sensor"/>
</dbReference>
<dbReference type="AlphaFoldDB" id="A0AA96JCP2"/>
<feature type="domain" description="HTH lacI-type" evidence="4">
    <location>
        <begin position="11"/>
        <end position="65"/>
    </location>
</feature>
<keyword evidence="3" id="KW-0804">Transcription</keyword>
<dbReference type="PANTHER" id="PTHR30146:SF109">
    <property type="entry name" value="HTH-TYPE TRANSCRIPTIONAL REGULATOR GALS"/>
    <property type="match status" value="1"/>
</dbReference>
<gene>
    <name evidence="5" type="ORF">RN606_10760</name>
    <name evidence="6" type="ORF">RN607_10760</name>
</gene>
<evidence type="ECO:0000256" key="1">
    <source>
        <dbReference type="ARBA" id="ARBA00023015"/>
    </source>
</evidence>
<keyword evidence="2 5" id="KW-0238">DNA-binding</keyword>
<sequence>MTGAEDGPRRASIADVAAHAGVSQGTVSNVMNHPERVAARTRERVERAIAELDFTPHGPARSLAAGSIPALGLILSDLSNSLFVDISRGVERVAAEHRTFVLMANTDTDLERERRYLDAFASTQTLGTLLTINDASHYRALVEGYRAGRPLVFLNYRGQGDTHCCVHTDNREGGRIAARHLVETGRRRLALVGAPMWLQPVSERVEGFQEEARALGATIVAHEEAGELNRAYGWSAGRALLSRVERGEIDGVFAVADLLAAGIAQALSGAGVRIPEDVAIVGYDDNRAAWDSPLPLTTIRQPGEGMGAAGADLVFEELHDPNHEHRVVPLGPSLVVRRSTVAGV</sequence>
<dbReference type="InterPro" id="IPR028082">
    <property type="entry name" value="Peripla_BP_I"/>
</dbReference>
<dbReference type="InterPro" id="IPR000843">
    <property type="entry name" value="HTH_LacI"/>
</dbReference>
<dbReference type="CDD" id="cd06267">
    <property type="entry name" value="PBP1_LacI_sugar_binding-like"/>
    <property type="match status" value="1"/>
</dbReference>
<evidence type="ECO:0000256" key="3">
    <source>
        <dbReference type="ARBA" id="ARBA00023163"/>
    </source>
</evidence>
<dbReference type="SUPFAM" id="SSF53822">
    <property type="entry name" value="Periplasmic binding protein-like I"/>
    <property type="match status" value="1"/>
</dbReference>
<dbReference type="GO" id="GO:0003700">
    <property type="term" value="F:DNA-binding transcription factor activity"/>
    <property type="evidence" value="ECO:0007669"/>
    <property type="project" value="TreeGrafter"/>
</dbReference>
<dbReference type="SUPFAM" id="SSF47413">
    <property type="entry name" value="lambda repressor-like DNA-binding domains"/>
    <property type="match status" value="1"/>
</dbReference>
<proteinExistence type="predicted"/>
<dbReference type="Proteomes" id="UP001303408">
    <property type="component" value="Chromosome"/>
</dbReference>
<dbReference type="EMBL" id="CP134879">
    <property type="protein sequence ID" value="WNM23834.1"/>
    <property type="molecule type" value="Genomic_DNA"/>
</dbReference>
<keyword evidence="1" id="KW-0805">Transcription regulation</keyword>
<dbReference type="PROSITE" id="PS00356">
    <property type="entry name" value="HTH_LACI_1"/>
    <property type="match status" value="1"/>
</dbReference>
<dbReference type="InterPro" id="IPR010982">
    <property type="entry name" value="Lambda_DNA-bd_dom_sf"/>
</dbReference>
<keyword evidence="7" id="KW-1185">Reference proteome</keyword>
<dbReference type="PROSITE" id="PS50932">
    <property type="entry name" value="HTH_LACI_2"/>
    <property type="match status" value="1"/>
</dbReference>
<reference evidence="5 7" key="1">
    <citation type="submission" date="2023-09" db="EMBL/GenBank/DDBJ databases">
        <title>Demequina sp. a novel bacteria isolated from Capsicum annuum.</title>
        <authorList>
            <person name="Humaira Z."/>
            <person name="Lee J."/>
            <person name="Cho D."/>
        </authorList>
    </citation>
    <scope>NUCLEOTIDE SEQUENCE [LARGE SCALE GENOMIC DNA]</scope>
    <source>
        <strain evidence="5 7">OYTSA14</strain>
        <strain evidence="6">PMTSA13</strain>
    </source>
</reference>
<dbReference type="CDD" id="cd01392">
    <property type="entry name" value="HTH_LacI"/>
    <property type="match status" value="1"/>
</dbReference>
<dbReference type="GO" id="GO:0000976">
    <property type="term" value="F:transcription cis-regulatory region binding"/>
    <property type="evidence" value="ECO:0007669"/>
    <property type="project" value="TreeGrafter"/>
</dbReference>
<accession>A0AA96FAB9</accession>
<dbReference type="Pfam" id="PF13377">
    <property type="entry name" value="Peripla_BP_3"/>
    <property type="match status" value="1"/>
</dbReference>
<dbReference type="Pfam" id="PF00356">
    <property type="entry name" value="LacI"/>
    <property type="match status" value="1"/>
</dbReference>
<dbReference type="KEGG" id="dcp:RN607_10760"/>